<protein>
    <submittedName>
        <fullName evidence="2">Uncharacterized protein</fullName>
    </submittedName>
</protein>
<keyword evidence="3" id="KW-1185">Reference proteome</keyword>
<gene>
    <name evidence="2" type="ORF">CVIC9261_06140</name>
</gene>
<dbReference type="RefSeq" id="WP_338438958.1">
    <property type="nucleotide sequence ID" value="NZ_CP144916.1"/>
</dbReference>
<evidence type="ECO:0000313" key="3">
    <source>
        <dbReference type="Proteomes" id="UP001318120"/>
    </source>
</evidence>
<keyword evidence="1" id="KW-0472">Membrane</keyword>
<keyword evidence="1" id="KW-0812">Transmembrane</keyword>
<proteinExistence type="predicted"/>
<dbReference type="Proteomes" id="UP001318120">
    <property type="component" value="Chromosome"/>
</dbReference>
<name>A0ABZ2E6E2_9BACT</name>
<feature type="transmembrane region" description="Helical" evidence="1">
    <location>
        <begin position="6"/>
        <end position="28"/>
    </location>
</feature>
<dbReference type="EMBL" id="CP144916">
    <property type="protein sequence ID" value="WWC41281.1"/>
    <property type="molecule type" value="Genomic_DNA"/>
</dbReference>
<accession>A0ABZ2E6E2</accession>
<evidence type="ECO:0000256" key="1">
    <source>
        <dbReference type="SAM" id="Phobius"/>
    </source>
</evidence>
<keyword evidence="1" id="KW-1133">Transmembrane helix</keyword>
<reference evidence="2 3" key="1">
    <citation type="journal article" date="2017" name="Genome Biol. Evol.">
        <title>Comparative Genomic Analysis Identifies a Campylobacter Clade Deficient in Selenium Metabolism.</title>
        <authorList>
            <person name="Miller W.G."/>
            <person name="Yee E."/>
            <person name="Lopes B.S."/>
            <person name="Chapman M.H."/>
            <person name="Huynh S."/>
            <person name="Bono J.L."/>
            <person name="Parker C.T."/>
            <person name="Strachan N.J.C."/>
            <person name="Forbes K.J."/>
        </authorList>
    </citation>
    <scope>NUCLEOTIDE SEQUENCE [LARGE SCALE GENOMIC DNA]</scope>
    <source>
        <strain evidence="2 3">RM9261</strain>
    </source>
</reference>
<dbReference type="GeneID" id="93113672"/>
<evidence type="ECO:0000313" key="2">
    <source>
        <dbReference type="EMBL" id="WWC41281.1"/>
    </source>
</evidence>
<organism evidence="2 3">
    <name type="scientific">Campylobacter vicugnae</name>
    <dbReference type="NCBI Taxonomy" id="1660076"/>
    <lineage>
        <taxon>Bacteria</taxon>
        <taxon>Pseudomonadati</taxon>
        <taxon>Campylobacterota</taxon>
        <taxon>Epsilonproteobacteria</taxon>
        <taxon>Campylobacterales</taxon>
        <taxon>Campylobacteraceae</taxon>
        <taxon>Campylobacter</taxon>
    </lineage>
</organism>
<sequence length="142" mass="16541">MEENAWIIQHIDQLSTGACLIIAILYFYRENIRIRQDIHKEILECIKSSHEDIKDLTIQVEKNREVFKESITNSEKMRTSLIEDIKELKKGMQSAESSITSSCSLLKSAIWTKSLNGFTHYDHDTQQMYKKKDGVVVKDNFN</sequence>